<dbReference type="Proteomes" id="UP001176521">
    <property type="component" value="Unassembled WGS sequence"/>
</dbReference>
<sequence>MSFGASMARDGARPKTASRQSDSSSSIIASPAKKCRLDAPRIEGPHAAQPQDTAVFLAEVDGFEREDAEDVIAAEVEGVLRTDGLQRIDVQGAATSWWRKARSGRVAQHVFWRRPPKRLEAQAWTFFQPLDNEDALAWATPVAHKPPDISGDRDVDVPQDGQGMLARADLQSGLLHDDNHDQPFLLPTVPDESTLANLIKLHPTTSDDSTATVDIAARTARHPVEFLIPVHLPAQRPHCPGQSKPQWFAHEHLLMASQVRQNQGPISHVVWTPEALKSVIDDLARLSGLAMPASASVGRSDFNRLPRLVFSPRADETGEHLSIVLPWSHVRQVRWMLAQLRVSRSVSRVDTTDGQQPAGARPGQGSRGRRPLALVQELDDGEVSTASEDSTDTITGMLPQGVFLPVRDWITRVWIARC</sequence>
<keyword evidence="3" id="KW-1185">Reference proteome</keyword>
<feature type="region of interest" description="Disordered" evidence="1">
    <location>
        <begin position="346"/>
        <end position="370"/>
    </location>
</feature>
<evidence type="ECO:0000313" key="2">
    <source>
        <dbReference type="EMBL" id="KAK0529860.1"/>
    </source>
</evidence>
<feature type="compositionally biased region" description="Low complexity" evidence="1">
    <location>
        <begin position="354"/>
        <end position="364"/>
    </location>
</feature>
<feature type="region of interest" description="Disordered" evidence="1">
    <location>
        <begin position="1"/>
        <end position="35"/>
    </location>
</feature>
<dbReference type="EMBL" id="JAPDMQ010000231">
    <property type="protein sequence ID" value="KAK0529860.1"/>
    <property type="molecule type" value="Genomic_DNA"/>
</dbReference>
<feature type="compositionally biased region" description="Low complexity" evidence="1">
    <location>
        <begin position="17"/>
        <end position="30"/>
    </location>
</feature>
<name>A0AAN6GAA5_9BASI</name>
<gene>
    <name evidence="2" type="ORF">OC842_004107</name>
</gene>
<dbReference type="AlphaFoldDB" id="A0AAN6GAA5"/>
<proteinExistence type="predicted"/>
<evidence type="ECO:0000313" key="3">
    <source>
        <dbReference type="Proteomes" id="UP001176521"/>
    </source>
</evidence>
<reference evidence="2" key="1">
    <citation type="journal article" date="2023" name="PhytoFront">
        <title>Draft Genome Resources of Seven Strains of Tilletia horrida, Causal Agent of Kernel Smut of Rice.</title>
        <authorList>
            <person name="Khanal S."/>
            <person name="Antony Babu S."/>
            <person name="Zhou X.G."/>
        </authorList>
    </citation>
    <scope>NUCLEOTIDE SEQUENCE</scope>
    <source>
        <strain evidence="2">TX3</strain>
    </source>
</reference>
<accession>A0AAN6GAA5</accession>
<comment type="caution">
    <text evidence="2">The sequence shown here is derived from an EMBL/GenBank/DDBJ whole genome shotgun (WGS) entry which is preliminary data.</text>
</comment>
<organism evidence="2 3">
    <name type="scientific">Tilletia horrida</name>
    <dbReference type="NCBI Taxonomy" id="155126"/>
    <lineage>
        <taxon>Eukaryota</taxon>
        <taxon>Fungi</taxon>
        <taxon>Dikarya</taxon>
        <taxon>Basidiomycota</taxon>
        <taxon>Ustilaginomycotina</taxon>
        <taxon>Exobasidiomycetes</taxon>
        <taxon>Tilletiales</taxon>
        <taxon>Tilletiaceae</taxon>
        <taxon>Tilletia</taxon>
    </lineage>
</organism>
<protein>
    <submittedName>
        <fullName evidence="2">Uncharacterized protein</fullName>
    </submittedName>
</protein>
<evidence type="ECO:0000256" key="1">
    <source>
        <dbReference type="SAM" id="MobiDB-lite"/>
    </source>
</evidence>